<dbReference type="InterPro" id="IPR005162">
    <property type="entry name" value="Retrotrans_gag_dom"/>
</dbReference>
<evidence type="ECO:0000259" key="1">
    <source>
        <dbReference type="Pfam" id="PF03732"/>
    </source>
</evidence>
<dbReference type="Proteomes" id="UP000585474">
    <property type="component" value="Unassembled WGS sequence"/>
</dbReference>
<organism evidence="2 3">
    <name type="scientific">Actinidia rufa</name>
    <dbReference type="NCBI Taxonomy" id="165716"/>
    <lineage>
        <taxon>Eukaryota</taxon>
        <taxon>Viridiplantae</taxon>
        <taxon>Streptophyta</taxon>
        <taxon>Embryophyta</taxon>
        <taxon>Tracheophyta</taxon>
        <taxon>Spermatophyta</taxon>
        <taxon>Magnoliopsida</taxon>
        <taxon>eudicotyledons</taxon>
        <taxon>Gunneridae</taxon>
        <taxon>Pentapetalae</taxon>
        <taxon>asterids</taxon>
        <taxon>Ericales</taxon>
        <taxon>Actinidiaceae</taxon>
        <taxon>Actinidia</taxon>
    </lineage>
</organism>
<sequence length="276" mass="31139">MLIELIELSDRAIRIHKIVIVLVRDIQLGAVSTDHQVFILGKEGVMVCQSLGHLAELRIRWARKPRDVDDHLAGMTKLTGAAITQVTMEALIRQIDPPFMERVMKVRVPSRFKLPSQLRVYEGKIGPMDLLDSYKNLMMIQGCLDEVMCKAFSTTLNGATRSWFKKLSPRTIDSFGDLSRLFVANFMNCRVRQKNVSHFFIVYQKDGESLKDYVRHFNQVVIEVEDPSDKVVIMAMMGGLRSGLLFDSLSKIVLNSGVDGKMQTDLEGGLIEGHLA</sequence>
<dbReference type="PANTHER" id="PTHR33223">
    <property type="entry name" value="CCHC-TYPE DOMAIN-CONTAINING PROTEIN"/>
    <property type="match status" value="1"/>
</dbReference>
<comment type="caution">
    <text evidence="2">The sequence shown here is derived from an EMBL/GenBank/DDBJ whole genome shotgun (WGS) entry which is preliminary data.</text>
</comment>
<dbReference type="PANTHER" id="PTHR33223:SF10">
    <property type="entry name" value="AMINOTRANSFERASE-LIKE PLANT MOBILE DOMAIN-CONTAINING PROTEIN"/>
    <property type="match status" value="1"/>
</dbReference>
<dbReference type="AlphaFoldDB" id="A0A7J0EGR2"/>
<protein>
    <recommendedName>
        <fullName evidence="1">Retrotransposon gag domain-containing protein</fullName>
    </recommendedName>
</protein>
<proteinExistence type="predicted"/>
<evidence type="ECO:0000313" key="3">
    <source>
        <dbReference type="Proteomes" id="UP000585474"/>
    </source>
</evidence>
<feature type="domain" description="Retrotransposon gag" evidence="1">
    <location>
        <begin position="150"/>
        <end position="241"/>
    </location>
</feature>
<keyword evidence="3" id="KW-1185">Reference proteome</keyword>
<evidence type="ECO:0000313" key="2">
    <source>
        <dbReference type="EMBL" id="GFY85663.1"/>
    </source>
</evidence>
<dbReference type="Pfam" id="PF03732">
    <property type="entry name" value="Retrotrans_gag"/>
    <property type="match status" value="1"/>
</dbReference>
<reference evidence="2 3" key="1">
    <citation type="submission" date="2019-07" db="EMBL/GenBank/DDBJ databases">
        <title>De Novo Assembly of kiwifruit Actinidia rufa.</title>
        <authorList>
            <person name="Sugita-Konishi S."/>
            <person name="Sato K."/>
            <person name="Mori E."/>
            <person name="Abe Y."/>
            <person name="Kisaki G."/>
            <person name="Hamano K."/>
            <person name="Suezawa K."/>
            <person name="Otani M."/>
            <person name="Fukuda T."/>
            <person name="Manabe T."/>
            <person name="Gomi K."/>
            <person name="Tabuchi M."/>
            <person name="Akimitsu K."/>
            <person name="Kataoka I."/>
        </authorList>
    </citation>
    <scope>NUCLEOTIDE SEQUENCE [LARGE SCALE GENOMIC DNA]</scope>
    <source>
        <strain evidence="3">cv. Fuchu</strain>
    </source>
</reference>
<dbReference type="EMBL" id="BJWL01000004">
    <property type="protein sequence ID" value="GFY85663.1"/>
    <property type="molecule type" value="Genomic_DNA"/>
</dbReference>
<name>A0A7J0EGR2_9ERIC</name>
<dbReference type="OrthoDB" id="1752139at2759"/>
<gene>
    <name evidence="2" type="ORF">Acr_04g0004010</name>
</gene>
<accession>A0A7J0EGR2</accession>